<dbReference type="AlphaFoldDB" id="A0A0K2UKE2"/>
<accession>A0A0K2UKE2</accession>
<dbReference type="EMBL" id="HACA01021179">
    <property type="protein sequence ID" value="CDW38540.1"/>
    <property type="molecule type" value="Transcribed_RNA"/>
</dbReference>
<evidence type="ECO:0000313" key="1">
    <source>
        <dbReference type="EMBL" id="CDW38540.1"/>
    </source>
</evidence>
<feature type="non-terminal residue" evidence="1">
    <location>
        <position position="1"/>
    </location>
</feature>
<reference evidence="1" key="1">
    <citation type="submission" date="2014-05" db="EMBL/GenBank/DDBJ databases">
        <authorList>
            <person name="Chronopoulou M."/>
        </authorList>
    </citation>
    <scope>NUCLEOTIDE SEQUENCE</scope>
    <source>
        <tissue evidence="1">Whole organism</tissue>
    </source>
</reference>
<name>A0A0K2UKE2_LEPSM</name>
<sequence length="64" mass="7317">FPRANELISQINKIFLNCGLRNRCLLPNSLTPHSSHYTLGNLSKRTRLLFQALLSNQGIFKYPS</sequence>
<protein>
    <submittedName>
        <fullName evidence="1">Uncharacterized protein</fullName>
    </submittedName>
</protein>
<proteinExistence type="predicted"/>
<organism evidence="1">
    <name type="scientific">Lepeophtheirus salmonis</name>
    <name type="common">Salmon louse</name>
    <name type="synonym">Caligus salmonis</name>
    <dbReference type="NCBI Taxonomy" id="72036"/>
    <lineage>
        <taxon>Eukaryota</taxon>
        <taxon>Metazoa</taxon>
        <taxon>Ecdysozoa</taxon>
        <taxon>Arthropoda</taxon>
        <taxon>Crustacea</taxon>
        <taxon>Multicrustacea</taxon>
        <taxon>Hexanauplia</taxon>
        <taxon>Copepoda</taxon>
        <taxon>Siphonostomatoida</taxon>
        <taxon>Caligidae</taxon>
        <taxon>Lepeophtheirus</taxon>
    </lineage>
</organism>